<comment type="similarity">
    <text evidence="3">Belongs to the CDC26 family.</text>
</comment>
<dbReference type="GO" id="GO:0031145">
    <property type="term" value="P:anaphase-promoting complex-dependent catabolic process"/>
    <property type="evidence" value="ECO:0007669"/>
    <property type="project" value="InterPro"/>
</dbReference>
<keyword evidence="10" id="KW-0131">Cell cycle</keyword>
<evidence type="ECO:0000256" key="4">
    <source>
        <dbReference type="ARBA" id="ARBA00018549"/>
    </source>
</evidence>
<keyword evidence="7" id="KW-0833">Ubl conjugation pathway</keyword>
<evidence type="ECO:0000256" key="8">
    <source>
        <dbReference type="ARBA" id="ARBA00023054"/>
    </source>
</evidence>
<comment type="pathway">
    <text evidence="2">Protein modification; protein ubiquitination.</text>
</comment>
<dbReference type="PANTHER" id="PTHR28579">
    <property type="entry name" value="ANAPHASE-PROMOTING COMPLEX SUBUNIT CDC26"/>
    <property type="match status" value="1"/>
</dbReference>
<sequence length="96" mass="10734">MLRRNPTRIELKLEDIKEYEAMKNERLKQNAQKMSVDAVGEQCSSSSTGALPGTCSGDTTPGSKTKAQFIREIQERIGYDPKPQLGTSRIRTPIHN</sequence>
<dbReference type="KEGG" id="osn:115217433"/>
<name>A0A6P7SXV6_9MOLL</name>
<protein>
    <recommendedName>
        <fullName evidence="4">Anaphase-promoting complex subunit CDC26</fullName>
    </recommendedName>
    <alternativeName>
        <fullName evidence="11">Cell division cycle protein 26 homolog</fullName>
    </alternativeName>
</protein>
<keyword evidence="5" id="KW-0132">Cell division</keyword>
<evidence type="ECO:0000256" key="11">
    <source>
        <dbReference type="ARBA" id="ARBA00032907"/>
    </source>
</evidence>
<evidence type="ECO:0000256" key="1">
    <source>
        <dbReference type="ARBA" id="ARBA00004123"/>
    </source>
</evidence>
<evidence type="ECO:0000256" key="7">
    <source>
        <dbReference type="ARBA" id="ARBA00022786"/>
    </source>
</evidence>
<organism evidence="12 13">
    <name type="scientific">Octopus sinensis</name>
    <name type="common">East Asian common octopus</name>
    <dbReference type="NCBI Taxonomy" id="2607531"/>
    <lineage>
        <taxon>Eukaryota</taxon>
        <taxon>Metazoa</taxon>
        <taxon>Spiralia</taxon>
        <taxon>Lophotrochozoa</taxon>
        <taxon>Mollusca</taxon>
        <taxon>Cephalopoda</taxon>
        <taxon>Coleoidea</taxon>
        <taxon>Octopodiformes</taxon>
        <taxon>Octopoda</taxon>
        <taxon>Incirrata</taxon>
        <taxon>Octopodidae</taxon>
        <taxon>Octopus</taxon>
    </lineage>
</organism>
<dbReference type="AlphaFoldDB" id="A0A6P7SXV6"/>
<accession>A0A6P7SXV6</accession>
<dbReference type="Proteomes" id="UP000515154">
    <property type="component" value="Linkage group LG1"/>
</dbReference>
<evidence type="ECO:0000256" key="10">
    <source>
        <dbReference type="ARBA" id="ARBA00023306"/>
    </source>
</evidence>
<keyword evidence="6" id="KW-0498">Mitosis</keyword>
<dbReference type="GO" id="GO:0070979">
    <property type="term" value="P:protein K11-linked ubiquitination"/>
    <property type="evidence" value="ECO:0007669"/>
    <property type="project" value="TreeGrafter"/>
</dbReference>
<evidence type="ECO:0000313" key="12">
    <source>
        <dbReference type="Proteomes" id="UP000515154"/>
    </source>
</evidence>
<evidence type="ECO:0000256" key="2">
    <source>
        <dbReference type="ARBA" id="ARBA00004906"/>
    </source>
</evidence>
<dbReference type="InterPro" id="IPR018860">
    <property type="entry name" value="APC_suCDC26"/>
</dbReference>
<gene>
    <name evidence="13" type="primary">LOC115217433</name>
</gene>
<evidence type="ECO:0000256" key="3">
    <source>
        <dbReference type="ARBA" id="ARBA00007939"/>
    </source>
</evidence>
<comment type="subcellular location">
    <subcellularLocation>
        <location evidence="1">Nucleus</location>
    </subcellularLocation>
</comment>
<evidence type="ECO:0000256" key="9">
    <source>
        <dbReference type="ARBA" id="ARBA00023242"/>
    </source>
</evidence>
<evidence type="ECO:0000256" key="5">
    <source>
        <dbReference type="ARBA" id="ARBA00022618"/>
    </source>
</evidence>
<keyword evidence="8" id="KW-0175">Coiled coil</keyword>
<keyword evidence="9" id="KW-0539">Nucleus</keyword>
<reference evidence="13" key="1">
    <citation type="submission" date="2025-08" db="UniProtKB">
        <authorList>
            <consortium name="RefSeq"/>
        </authorList>
    </citation>
    <scope>IDENTIFICATION</scope>
</reference>
<keyword evidence="12" id="KW-1185">Reference proteome</keyword>
<evidence type="ECO:0000256" key="6">
    <source>
        <dbReference type="ARBA" id="ARBA00022776"/>
    </source>
</evidence>
<dbReference type="Pfam" id="PF10471">
    <property type="entry name" value="ANAPC_CDC26"/>
    <property type="match status" value="1"/>
</dbReference>
<dbReference type="GO" id="GO:0005680">
    <property type="term" value="C:anaphase-promoting complex"/>
    <property type="evidence" value="ECO:0007669"/>
    <property type="project" value="InterPro"/>
</dbReference>
<dbReference type="PANTHER" id="PTHR28579:SF1">
    <property type="entry name" value="ANAPHASE-PROMOTING COMPLEX SUBUNIT CDC26"/>
    <property type="match status" value="1"/>
</dbReference>
<proteinExistence type="inferred from homology"/>
<dbReference type="GO" id="GO:0051301">
    <property type="term" value="P:cell division"/>
    <property type="evidence" value="ECO:0007669"/>
    <property type="project" value="UniProtKB-KW"/>
</dbReference>
<dbReference type="RefSeq" id="XP_029642995.1">
    <property type="nucleotide sequence ID" value="XM_029787135.2"/>
</dbReference>
<evidence type="ECO:0000313" key="13">
    <source>
        <dbReference type="RefSeq" id="XP_029642995.1"/>
    </source>
</evidence>
<dbReference type="GO" id="GO:0007346">
    <property type="term" value="P:regulation of mitotic cell cycle"/>
    <property type="evidence" value="ECO:0007669"/>
    <property type="project" value="TreeGrafter"/>
</dbReference>